<reference evidence="9 10" key="1">
    <citation type="submission" date="2019-05" db="EMBL/GenBank/DDBJ databases">
        <title>Marivita sp. nov. isolated from sea sediment.</title>
        <authorList>
            <person name="Kim W."/>
        </authorList>
    </citation>
    <scope>NUCLEOTIDE SEQUENCE [LARGE SCALE GENOMIC DNA]</scope>
    <source>
        <strain evidence="9 10">CAU 1492</strain>
    </source>
</reference>
<keyword evidence="5 8" id="KW-0812">Transmembrane</keyword>
<keyword evidence="10" id="KW-1185">Reference proteome</keyword>
<dbReference type="Proteomes" id="UP001191082">
    <property type="component" value="Unassembled WGS sequence"/>
</dbReference>
<keyword evidence="3" id="KW-0813">Transport</keyword>
<evidence type="ECO:0000256" key="1">
    <source>
        <dbReference type="ARBA" id="ARBA00004651"/>
    </source>
</evidence>
<evidence type="ECO:0000256" key="6">
    <source>
        <dbReference type="ARBA" id="ARBA00022989"/>
    </source>
</evidence>
<name>A0ABY2XEH3_9RHOB</name>
<evidence type="ECO:0000313" key="10">
    <source>
        <dbReference type="Proteomes" id="UP001191082"/>
    </source>
</evidence>
<keyword evidence="6 8" id="KW-1133">Transmembrane helix</keyword>
<feature type="transmembrane region" description="Helical" evidence="8">
    <location>
        <begin position="110"/>
        <end position="130"/>
    </location>
</feature>
<feature type="transmembrane region" description="Helical" evidence="8">
    <location>
        <begin position="36"/>
        <end position="65"/>
    </location>
</feature>
<gene>
    <name evidence="9" type="ORF">FGK64_05575</name>
</gene>
<sequence>MIVLDAFAEIGLGLPQLALAVAVALGAGVVKGMVGFAMPMLMISGLSMIMGPELALAALIFPTVMTNGVQALRQGRAAAFDSVRKFRVFLLVGGAFLLMSAQLVRVLPAPVFLLMLGIPVMFFALIQLVGLRLKLEQRSLKIEVGIGALAGFIGGLSGVWGPPTVMYLTALDTPKQEQMRIQGVIYGLGAVFLLIAHTGSGVMRAETVPLSAAMVLPALVGMWIGGRLQDRIDQRAFRRATLAVLLIAGLNLVRRGWIML</sequence>
<evidence type="ECO:0000256" key="4">
    <source>
        <dbReference type="ARBA" id="ARBA00022475"/>
    </source>
</evidence>
<feature type="transmembrane region" description="Helical" evidence="8">
    <location>
        <begin position="86"/>
        <end position="104"/>
    </location>
</feature>
<dbReference type="EMBL" id="VCPC01000001">
    <property type="protein sequence ID" value="TMV15426.1"/>
    <property type="molecule type" value="Genomic_DNA"/>
</dbReference>
<evidence type="ECO:0000256" key="2">
    <source>
        <dbReference type="ARBA" id="ARBA00009142"/>
    </source>
</evidence>
<comment type="subcellular location">
    <subcellularLocation>
        <location evidence="1 8">Cell membrane</location>
        <topology evidence="1 8">Multi-pass membrane protein</topology>
    </subcellularLocation>
</comment>
<dbReference type="PANTHER" id="PTHR30269:SF32">
    <property type="entry name" value="MEMBRANE TRANSPORTER PROTEIN-RELATED"/>
    <property type="match status" value="1"/>
</dbReference>
<feature type="transmembrane region" description="Helical" evidence="8">
    <location>
        <begin position="236"/>
        <end position="253"/>
    </location>
</feature>
<comment type="similarity">
    <text evidence="2 8">Belongs to the 4-toluene sulfonate uptake permease (TSUP) (TC 2.A.102) family.</text>
</comment>
<dbReference type="Pfam" id="PF01925">
    <property type="entry name" value="TauE"/>
    <property type="match status" value="1"/>
</dbReference>
<evidence type="ECO:0000256" key="3">
    <source>
        <dbReference type="ARBA" id="ARBA00022448"/>
    </source>
</evidence>
<comment type="caution">
    <text evidence="9">The sequence shown here is derived from an EMBL/GenBank/DDBJ whole genome shotgun (WGS) entry which is preliminary data.</text>
</comment>
<feature type="transmembrane region" description="Helical" evidence="8">
    <location>
        <begin position="181"/>
        <end position="200"/>
    </location>
</feature>
<protein>
    <recommendedName>
        <fullName evidence="8">Probable membrane transporter protein</fullName>
    </recommendedName>
</protein>
<evidence type="ECO:0000256" key="7">
    <source>
        <dbReference type="ARBA" id="ARBA00023136"/>
    </source>
</evidence>
<dbReference type="RefSeq" id="WP_138862771.1">
    <property type="nucleotide sequence ID" value="NZ_VCPC01000001.1"/>
</dbReference>
<accession>A0ABY2XEH3</accession>
<evidence type="ECO:0000256" key="5">
    <source>
        <dbReference type="ARBA" id="ARBA00022692"/>
    </source>
</evidence>
<keyword evidence="4 8" id="KW-1003">Cell membrane</keyword>
<keyword evidence="7 8" id="KW-0472">Membrane</keyword>
<proteinExistence type="inferred from homology"/>
<dbReference type="PANTHER" id="PTHR30269">
    <property type="entry name" value="TRANSMEMBRANE PROTEIN YFCA"/>
    <property type="match status" value="1"/>
</dbReference>
<evidence type="ECO:0000313" key="9">
    <source>
        <dbReference type="EMBL" id="TMV15426.1"/>
    </source>
</evidence>
<evidence type="ECO:0000256" key="8">
    <source>
        <dbReference type="RuleBase" id="RU363041"/>
    </source>
</evidence>
<organism evidence="9 10">
    <name type="scientific">Arenibacterium halophilum</name>
    <dbReference type="NCBI Taxonomy" id="2583821"/>
    <lineage>
        <taxon>Bacteria</taxon>
        <taxon>Pseudomonadati</taxon>
        <taxon>Pseudomonadota</taxon>
        <taxon>Alphaproteobacteria</taxon>
        <taxon>Rhodobacterales</taxon>
        <taxon>Paracoccaceae</taxon>
        <taxon>Arenibacterium</taxon>
    </lineage>
</organism>
<feature type="transmembrane region" description="Helical" evidence="8">
    <location>
        <begin position="142"/>
        <end position="161"/>
    </location>
</feature>
<dbReference type="InterPro" id="IPR002781">
    <property type="entry name" value="TM_pro_TauE-like"/>
</dbReference>
<dbReference type="InterPro" id="IPR052017">
    <property type="entry name" value="TSUP"/>
</dbReference>
<feature type="transmembrane region" description="Helical" evidence="8">
    <location>
        <begin position="207"/>
        <end position="224"/>
    </location>
</feature>